<keyword evidence="2" id="KW-1133">Transmembrane helix</keyword>
<feature type="transmembrane region" description="Helical" evidence="2">
    <location>
        <begin position="80"/>
        <end position="98"/>
    </location>
</feature>
<dbReference type="Pfam" id="PF07693">
    <property type="entry name" value="KAP_NTPase"/>
    <property type="match status" value="1"/>
</dbReference>
<evidence type="ECO:0000256" key="2">
    <source>
        <dbReference type="SAM" id="Phobius"/>
    </source>
</evidence>
<keyword evidence="5" id="KW-1185">Reference proteome</keyword>
<feature type="domain" description="KAP NTPase" evidence="3">
    <location>
        <begin position="170"/>
        <end position="452"/>
    </location>
</feature>
<feature type="coiled-coil region" evidence="1">
    <location>
        <begin position="675"/>
        <end position="702"/>
    </location>
</feature>
<dbReference type="RefSeq" id="WP_188442829.1">
    <property type="nucleotide sequence ID" value="NZ_BMGK01000011.1"/>
</dbReference>
<sequence>MERILKGIQSTFTAKRILLALVVTLLFFIKVDWVVVFINKFLMIPKEFSNYFLDTILIIVTGSFLFWFTYLFFRKNYKASYNQVASAIVVILLISFFFYNSDKYDWDYHTIFNTSLEYIWLIIIPLIIFIFFHFINFFFPFKKYKQEILRENQLVQDNPIKLKEMDLLGYESVVDKLYNILLSQETKKSMTIGLVGPWGNGKSSVIQMLLDRLEPKMKYSKKFNRIFKKDIEDLYLIVHFLPYLNHQEGDLISEFFRELSSKLRPFNGKLSNLVLEYSKRLVDFHKNGINLNFFDKHVSSFEKTSAKEMYDDINERLLETDKKIIVFLDDLDRLNSKEILQVLKLIRNSADFTNVIFLVAMDKAYVVKLLTKKQEILNARFIDKFFQLEVYLPEIKKTKLKEIFTNLLVEKKDGFNKNYERDLSEAVGSSKNLFNDYIKNIRDVKRTVNQIIYEYKRVEGAVDLTDFMNYTYLKLKFPSIITFLKNNRSRILKSDREGKKYTLKKLNANNGNRDYSLFEMISNKGYNYKKLSKYEIYNDFFDTEEPKLDPLIEEIEDRLLILKTLSYLFGDDNNTENVNSIMNIRNFMMLMEQRIFDDYLDEFEADNLFKVEEDEIENVLDRLKNEKKIEQVLERLSYSIVGSAEHLERTLKILGLLNQKHTSYNLYEHSIGEIISRLIDQANELVDKNKGLKEEYRNAILNGLFDTPLILNETKIGIISDLWTNRGLNDKWIFTKKEINNYLLKNYKDYLIENDGVNWGCNEDKFIRIYIDISQIEDVTAKVNIEMIAFWTRNSIKMLCAKSLNFSSFSLKAFAVSDLMVKIFGSFMDFKLFVENHQDKNEPEIIEYIKFLNIAMYTNFNNYIIFEFKVFKLMIERIKSQEINRQSYDRDQFENTQQLLFVYKEPELNDKRFSIIRTLRESGFTNVKDFSRDGWFSLFITAQNLPDQELKVANTINFIAQTDSGKDLIDIDEASLFSNEPFMKFNNYQIFLYSKQPN</sequence>
<evidence type="ECO:0000313" key="4">
    <source>
        <dbReference type="EMBL" id="GGD99569.1"/>
    </source>
</evidence>
<name>A0A8J2VE49_9FLAO</name>
<feature type="transmembrane region" description="Helical" evidence="2">
    <location>
        <begin position="12"/>
        <end position="31"/>
    </location>
</feature>
<dbReference type="SUPFAM" id="SSF52540">
    <property type="entry name" value="P-loop containing nucleoside triphosphate hydrolases"/>
    <property type="match status" value="1"/>
</dbReference>
<dbReference type="Gene3D" id="3.40.50.300">
    <property type="entry name" value="P-loop containing nucleotide triphosphate hydrolases"/>
    <property type="match status" value="1"/>
</dbReference>
<organism evidence="4 5">
    <name type="scientific">Planktosalinus lacus</name>
    <dbReference type="NCBI Taxonomy" id="1526573"/>
    <lineage>
        <taxon>Bacteria</taxon>
        <taxon>Pseudomonadati</taxon>
        <taxon>Bacteroidota</taxon>
        <taxon>Flavobacteriia</taxon>
        <taxon>Flavobacteriales</taxon>
        <taxon>Flavobacteriaceae</taxon>
        <taxon>Planktosalinus</taxon>
    </lineage>
</organism>
<keyword evidence="2" id="KW-0472">Membrane</keyword>
<comment type="caution">
    <text evidence="4">The sequence shown here is derived from an EMBL/GenBank/DDBJ whole genome shotgun (WGS) entry which is preliminary data.</text>
</comment>
<keyword evidence="1" id="KW-0175">Coiled coil</keyword>
<dbReference type="InterPro" id="IPR011646">
    <property type="entry name" value="KAP_P-loop"/>
</dbReference>
<dbReference type="InterPro" id="IPR027417">
    <property type="entry name" value="P-loop_NTPase"/>
</dbReference>
<protein>
    <recommendedName>
        <fullName evidence="3">KAP NTPase domain-containing protein</fullName>
    </recommendedName>
</protein>
<feature type="transmembrane region" description="Helical" evidence="2">
    <location>
        <begin position="118"/>
        <end position="139"/>
    </location>
</feature>
<dbReference type="AlphaFoldDB" id="A0A8J2VE49"/>
<gene>
    <name evidence="4" type="ORF">GCM10011312_23780</name>
</gene>
<dbReference type="EMBL" id="BMGK01000011">
    <property type="protein sequence ID" value="GGD99569.1"/>
    <property type="molecule type" value="Genomic_DNA"/>
</dbReference>
<evidence type="ECO:0000256" key="1">
    <source>
        <dbReference type="SAM" id="Coils"/>
    </source>
</evidence>
<feature type="transmembrane region" description="Helical" evidence="2">
    <location>
        <begin position="51"/>
        <end position="73"/>
    </location>
</feature>
<accession>A0A8J2VE49</accession>
<dbReference type="PANTHER" id="PTHR22674">
    <property type="entry name" value="NTPASE, KAP FAMILY P-LOOP DOMAIN-CONTAINING 1"/>
    <property type="match status" value="1"/>
</dbReference>
<dbReference type="Proteomes" id="UP000652231">
    <property type="component" value="Unassembled WGS sequence"/>
</dbReference>
<dbReference type="PANTHER" id="PTHR22674:SF6">
    <property type="entry name" value="NTPASE KAP FAMILY P-LOOP DOMAIN-CONTAINING PROTEIN 1"/>
    <property type="match status" value="1"/>
</dbReference>
<evidence type="ECO:0000259" key="3">
    <source>
        <dbReference type="Pfam" id="PF07693"/>
    </source>
</evidence>
<dbReference type="InterPro" id="IPR052754">
    <property type="entry name" value="NTPase_KAP_P-loop"/>
</dbReference>
<keyword evidence="2" id="KW-0812">Transmembrane</keyword>
<evidence type="ECO:0000313" key="5">
    <source>
        <dbReference type="Proteomes" id="UP000652231"/>
    </source>
</evidence>
<reference evidence="4" key="1">
    <citation type="journal article" date="2014" name="Int. J. Syst. Evol. Microbiol.">
        <title>Complete genome sequence of Corynebacterium casei LMG S-19264T (=DSM 44701T), isolated from a smear-ripened cheese.</title>
        <authorList>
            <consortium name="US DOE Joint Genome Institute (JGI-PGF)"/>
            <person name="Walter F."/>
            <person name="Albersmeier A."/>
            <person name="Kalinowski J."/>
            <person name="Ruckert C."/>
        </authorList>
    </citation>
    <scope>NUCLEOTIDE SEQUENCE</scope>
    <source>
        <strain evidence="4">CGMCC 1.12924</strain>
    </source>
</reference>
<proteinExistence type="predicted"/>
<reference evidence="4" key="2">
    <citation type="submission" date="2020-09" db="EMBL/GenBank/DDBJ databases">
        <authorList>
            <person name="Sun Q."/>
            <person name="Zhou Y."/>
        </authorList>
    </citation>
    <scope>NUCLEOTIDE SEQUENCE</scope>
    <source>
        <strain evidence="4">CGMCC 1.12924</strain>
    </source>
</reference>